<keyword evidence="3" id="KW-1185">Reference proteome</keyword>
<gene>
    <name evidence="2" type="ORF">EJ063_15275</name>
</gene>
<feature type="transmembrane region" description="Helical" evidence="1">
    <location>
        <begin position="61"/>
        <end position="82"/>
    </location>
</feature>
<dbReference type="RefSeq" id="WP_126575216.1">
    <property type="nucleotide sequence ID" value="NZ_RXZH01000007.1"/>
</dbReference>
<sequence length="663" mass="77392">MIFHDLTLIYGLSVFSIMLLLGYFFKLGGGVISSVVVFLIIAVSANLSFYILYFFECDVSFFPLISFLTFISILFFLKKIGVEGGVEFESRTHILETCFFIGIFLIVFFVRTLFVHEASAGTQFFQAWNPLYVKYIMDNGTFYFDSREYLKDGFLISGSYYAPNTFGLVLLSGFFLDLSVKDLFYFYNALNALSVVYSFYVALYFVRNKHTVMPQVIFFVTVILFLFLDGNVRLWFSSNASEELFFLPLLLSTYYLYIGILNENKKKFVLAIVFCSFSVHGRNYGLFFLLCYAVLYFLLFYRATSRSKQLIYLFKDIKAYWPAVIVIFVIVSKEVGQILIHGLRFPRQNVVDIYSYTLESFLGGGVSSFSIGYFKGGYYYNPASVYLLGLLLIFLFVTYLSRMNEVKIDRKMVFLFFFPVLTVLIPLLLEVTTQYRKNVYFSKLYIHNYLLFIMFPSFMLGCFSNIYIISNFHKKGLKYYTGLYLFFMSISLIFMFHKPGIRHSSIEQGIKHTLTGVKNRMNSNTLYLRHEEGLLEQIKESYTEEQLEEIINNPVIYMYYEPGLTFRYFFGGDFSNDIDFWSPAFIRLLNDEGSFKNAICRLGKANILAYHVNGDFLKYNKFNGNVISNEKYEKINEFLKSDKVIELASFHDLTLYTTKYEYC</sequence>
<feature type="transmembrane region" description="Helical" evidence="1">
    <location>
        <begin position="383"/>
        <end position="400"/>
    </location>
</feature>
<feature type="transmembrane region" description="Helical" evidence="1">
    <location>
        <begin position="212"/>
        <end position="232"/>
    </location>
</feature>
<name>A0A3S0Q0K1_9VIBR</name>
<accession>A0A3S0Q0K1</accession>
<feature type="transmembrane region" description="Helical" evidence="1">
    <location>
        <begin position="244"/>
        <end position="261"/>
    </location>
</feature>
<comment type="caution">
    <text evidence="2">The sequence shown here is derived from an EMBL/GenBank/DDBJ whole genome shotgun (WGS) entry which is preliminary data.</text>
</comment>
<protein>
    <submittedName>
        <fullName evidence="2">Uncharacterized protein</fullName>
    </submittedName>
</protein>
<evidence type="ECO:0000256" key="1">
    <source>
        <dbReference type="SAM" id="Phobius"/>
    </source>
</evidence>
<keyword evidence="1" id="KW-0472">Membrane</keyword>
<feature type="transmembrane region" description="Helical" evidence="1">
    <location>
        <begin position="6"/>
        <end position="25"/>
    </location>
</feature>
<feature type="transmembrane region" description="Helical" evidence="1">
    <location>
        <begin position="94"/>
        <end position="114"/>
    </location>
</feature>
<feature type="transmembrane region" description="Helical" evidence="1">
    <location>
        <begin position="449"/>
        <end position="470"/>
    </location>
</feature>
<feature type="transmembrane region" description="Helical" evidence="1">
    <location>
        <begin position="412"/>
        <end position="429"/>
    </location>
</feature>
<feature type="transmembrane region" description="Helical" evidence="1">
    <location>
        <begin position="281"/>
        <end position="299"/>
    </location>
</feature>
<feature type="transmembrane region" description="Helical" evidence="1">
    <location>
        <begin position="32"/>
        <end position="55"/>
    </location>
</feature>
<dbReference type="AlphaFoldDB" id="A0A3S0Q0K1"/>
<evidence type="ECO:0000313" key="2">
    <source>
        <dbReference type="EMBL" id="RTZ14671.1"/>
    </source>
</evidence>
<evidence type="ECO:0000313" key="3">
    <source>
        <dbReference type="Proteomes" id="UP000268973"/>
    </source>
</evidence>
<keyword evidence="1" id="KW-1133">Transmembrane helix</keyword>
<feature type="transmembrane region" description="Helical" evidence="1">
    <location>
        <begin position="160"/>
        <end position="178"/>
    </location>
</feature>
<feature type="transmembrane region" description="Helical" evidence="1">
    <location>
        <begin position="319"/>
        <end position="340"/>
    </location>
</feature>
<dbReference type="EMBL" id="RXZH01000007">
    <property type="protein sequence ID" value="RTZ14671.1"/>
    <property type="molecule type" value="Genomic_DNA"/>
</dbReference>
<feature type="transmembrane region" description="Helical" evidence="1">
    <location>
        <begin position="477"/>
        <end position="496"/>
    </location>
</feature>
<proteinExistence type="predicted"/>
<organism evidence="2 3">
    <name type="scientific">Vibrio aquaticus</name>
    <dbReference type="NCBI Taxonomy" id="2496559"/>
    <lineage>
        <taxon>Bacteria</taxon>
        <taxon>Pseudomonadati</taxon>
        <taxon>Pseudomonadota</taxon>
        <taxon>Gammaproteobacteria</taxon>
        <taxon>Vibrionales</taxon>
        <taxon>Vibrionaceae</taxon>
        <taxon>Vibrio</taxon>
    </lineage>
</organism>
<keyword evidence="1" id="KW-0812">Transmembrane</keyword>
<dbReference type="Proteomes" id="UP000268973">
    <property type="component" value="Unassembled WGS sequence"/>
</dbReference>
<feature type="transmembrane region" description="Helical" evidence="1">
    <location>
        <begin position="185"/>
        <end position="206"/>
    </location>
</feature>
<reference evidence="2 3" key="1">
    <citation type="submission" date="2018-12" db="EMBL/GenBank/DDBJ databases">
        <title>Vibrio sp. isolated from China Sea.</title>
        <authorList>
            <person name="Li Y."/>
        </authorList>
    </citation>
    <scope>NUCLEOTIDE SEQUENCE [LARGE SCALE GENOMIC DNA]</scope>
    <source>
        <strain evidence="2 3">BEI207</strain>
    </source>
</reference>